<evidence type="ECO:0000313" key="1">
    <source>
        <dbReference type="EMBL" id="EKT4091516.1"/>
    </source>
</evidence>
<gene>
    <name evidence="1" type="ORF">QEG23_001001</name>
</gene>
<dbReference type="InterPro" id="IPR036583">
    <property type="entry name" value="23S_rRNA_IVS_sf"/>
</dbReference>
<protein>
    <submittedName>
        <fullName evidence="1">Four helix bundle protein</fullName>
    </submittedName>
</protein>
<evidence type="ECO:0000313" key="2">
    <source>
        <dbReference type="Proteomes" id="UP001218208"/>
    </source>
</evidence>
<proteinExistence type="predicted"/>
<dbReference type="EMBL" id="ABLOJW010000004">
    <property type="protein sequence ID" value="EKT4091516.1"/>
    <property type="molecule type" value="Genomic_DNA"/>
</dbReference>
<dbReference type="InterPro" id="IPR055360">
    <property type="entry name" value="bAvd"/>
</dbReference>
<dbReference type="Proteomes" id="UP001218208">
    <property type="component" value="Unassembled WGS sequence"/>
</dbReference>
<dbReference type="AlphaFoldDB" id="A0AAI9BZT3"/>
<dbReference type="CDD" id="cd16376">
    <property type="entry name" value="Avd_like"/>
    <property type="match status" value="1"/>
</dbReference>
<comment type="caution">
    <text evidence="1">The sequence shown here is derived from an EMBL/GenBank/DDBJ whole genome shotgun (WGS) entry which is preliminary data.</text>
</comment>
<dbReference type="Gene3D" id="1.20.1440.60">
    <property type="entry name" value="23S rRNA-intervening sequence"/>
    <property type="match status" value="1"/>
</dbReference>
<reference evidence="1" key="1">
    <citation type="submission" date="2022-07" db="EMBL/GenBank/DDBJ databases">
        <authorList>
            <consortium name="DAFM: The Division of Animal and Food Microbiology"/>
        </authorList>
    </citation>
    <scope>NUCLEOTIDE SEQUENCE</scope>
    <source>
        <strain evidence="1">19MO01SH01-2</strain>
    </source>
</reference>
<name>A0AAI9BZT3_STEMA</name>
<accession>A0AAI9BZT3</accession>
<organism evidence="1 2">
    <name type="scientific">Stenotrophomonas maltophilia</name>
    <name type="common">Pseudomonas maltophilia</name>
    <name type="synonym">Xanthomonas maltophilia</name>
    <dbReference type="NCBI Taxonomy" id="40324"/>
    <lineage>
        <taxon>Bacteria</taxon>
        <taxon>Pseudomonadati</taxon>
        <taxon>Pseudomonadota</taxon>
        <taxon>Gammaproteobacteria</taxon>
        <taxon>Lysobacterales</taxon>
        <taxon>Lysobacteraceae</taxon>
        <taxon>Stenotrophomonas</taxon>
        <taxon>Stenotrophomonas maltophilia group</taxon>
    </lineage>
</organism>
<sequence length="147" mass="16692">MTSRFQPPPIIKAAEHMAVEIENAVHRFARYHRYQIGSDLRARSQLVFINANNAWRERAEQARWVAVLVRDIDALKQLLQIGKRVGAFASFRQFEMLIRLAEELGMQAGGWRRRLREVSHAQNAQADGVAQRGKKLSTRTALAGANS</sequence>